<evidence type="ECO:0000313" key="2">
    <source>
        <dbReference type="Proteomes" id="UP001243375"/>
    </source>
</evidence>
<protein>
    <submittedName>
        <fullName evidence="1">Uncharacterized protein</fullName>
    </submittedName>
</protein>
<reference evidence="1" key="1">
    <citation type="submission" date="2023-04" db="EMBL/GenBank/DDBJ databases">
        <title>Draft Genome sequencing of Naganishia species isolated from polar environments using Oxford Nanopore Technology.</title>
        <authorList>
            <person name="Leo P."/>
            <person name="Venkateswaran K."/>
        </authorList>
    </citation>
    <scope>NUCLEOTIDE SEQUENCE</scope>
    <source>
        <strain evidence="1">MNA-CCFEE 5425</strain>
    </source>
</reference>
<keyword evidence="2" id="KW-1185">Reference proteome</keyword>
<organism evidence="1 2">
    <name type="scientific">Naganishia vaughanmartiniae</name>
    <dbReference type="NCBI Taxonomy" id="1424756"/>
    <lineage>
        <taxon>Eukaryota</taxon>
        <taxon>Fungi</taxon>
        <taxon>Dikarya</taxon>
        <taxon>Basidiomycota</taxon>
        <taxon>Agaricomycotina</taxon>
        <taxon>Tremellomycetes</taxon>
        <taxon>Filobasidiales</taxon>
        <taxon>Filobasidiaceae</taxon>
        <taxon>Naganishia</taxon>
    </lineage>
</organism>
<name>A0ACC2X841_9TREE</name>
<dbReference type="EMBL" id="JASBWU010000007">
    <property type="protein sequence ID" value="KAJ9120234.1"/>
    <property type="molecule type" value="Genomic_DNA"/>
</dbReference>
<evidence type="ECO:0000313" key="1">
    <source>
        <dbReference type="EMBL" id="KAJ9120234.1"/>
    </source>
</evidence>
<gene>
    <name evidence="1" type="ORF">QFC22_003134</name>
</gene>
<accession>A0ACC2X841</accession>
<sequence length="570" mass="62739">MPVTMPPRKKATQAQRSHQTEQSPDPLQITANGVSVTTTDLPASARRSVQSTKLPDQPSSVDKASSRVGETATPSKASVTPRKRTLPVDDDARLSKDEEPKTSKRAKVNAVTTTNITFEESALDKWYRMTNGGREPLVPQTHASPVKKASRGRPGQTPVAESSPKKSETTRPVKTTTPKRKPVAKVDSESRKRATGTTPASVKARKSSVVPIRHISNPLDEEQLPIPNKVEPANSLLMVEAEAIEHRNTSTTSAAFDLTSEQSREVFLRNERWQRDKEARNFNFEGDVNEVRRLRSGRAVAASEVEESVVDDTEEEGDDDVVEEDEEEDDPMLDVEEKQRRREMKGKGKAKAGDPFEPDNDYLSQLTYDTSMPIEAQKSTLINSNDPLGNEPTLPHDHNLARHTTSLSPFAEKVLKTVIGNLACSTTAAHTNGLSPGPGGEEEKNEVLMQLVNLLTGTVERGEGNSCLVLGAKGSGKTRVGCCLALLKSGYLFSSRLDFTDRQPCHHYGPRPRNPKLPERPYKRLLVNGGGKRRPTSYSRSAGRSCSNKRHAGYSRNGQADCDRRRRKGK</sequence>
<dbReference type="Proteomes" id="UP001243375">
    <property type="component" value="Unassembled WGS sequence"/>
</dbReference>
<comment type="caution">
    <text evidence="1">The sequence shown here is derived from an EMBL/GenBank/DDBJ whole genome shotgun (WGS) entry which is preliminary data.</text>
</comment>
<proteinExistence type="predicted"/>